<dbReference type="EMBL" id="CAGKOT010000058">
    <property type="protein sequence ID" value="CAB5387472.1"/>
    <property type="molecule type" value="Genomic_DNA"/>
</dbReference>
<feature type="region of interest" description="Disordered" evidence="1">
    <location>
        <begin position="110"/>
        <end position="133"/>
    </location>
</feature>
<dbReference type="Proteomes" id="UP000684084">
    <property type="component" value="Unassembled WGS sequence"/>
</dbReference>
<reference evidence="2" key="1">
    <citation type="submission" date="2020-05" db="EMBL/GenBank/DDBJ databases">
        <authorList>
            <person name="Rincon C."/>
            <person name="Sanders R I."/>
            <person name="Robbins C."/>
            <person name="Chaturvedi A."/>
        </authorList>
    </citation>
    <scope>NUCLEOTIDE SEQUENCE</scope>
    <source>
        <strain evidence="2">CHB12</strain>
    </source>
</reference>
<protein>
    <submittedName>
        <fullName evidence="2">Uncharacterized protein</fullName>
    </submittedName>
</protein>
<dbReference type="VEuPathDB" id="FungiDB:RhiirA1_510645"/>
<feature type="compositionally biased region" description="Acidic residues" evidence="1">
    <location>
        <begin position="114"/>
        <end position="124"/>
    </location>
</feature>
<accession>A0A2I1EZ25</accession>
<sequence length="272" mass="32112">MKQVQVNGKTSSKRANTNFHEPSKKKIATRSMTASRVILSRPVLTEQQQVQQQALPCQQLILSQQHTFPQQHTLFQQQYDPQLYSLPFTLPQQQSQNFSQLEIEQIEQVRRDEGEEDGDCDQDPSDEKSGNKWGHDEIKVLLDYIQENYSAWSKGNKSKFYNEMTKSKLARLIKKYESIKKHNDQTGKDRKDWYWYDKMDMIFGVRENITPSFLATRETGIFEEEAVEIKKEDKKQKQKPKNNVEIMATAIAEMSQVRERIWEKKMELERNE</sequence>
<name>A0A2I1EZ25_9GLOM</name>
<evidence type="ECO:0000313" key="3">
    <source>
        <dbReference type="Proteomes" id="UP000684084"/>
    </source>
</evidence>
<feature type="region of interest" description="Disordered" evidence="1">
    <location>
        <begin position="1"/>
        <end position="31"/>
    </location>
</feature>
<gene>
    <name evidence="2" type="ORF">CHRIB12_LOCUS20167</name>
</gene>
<dbReference type="VEuPathDB" id="FungiDB:FUN_013052"/>
<organism evidence="2 3">
    <name type="scientific">Rhizophagus irregularis</name>
    <dbReference type="NCBI Taxonomy" id="588596"/>
    <lineage>
        <taxon>Eukaryota</taxon>
        <taxon>Fungi</taxon>
        <taxon>Fungi incertae sedis</taxon>
        <taxon>Mucoromycota</taxon>
        <taxon>Glomeromycotina</taxon>
        <taxon>Glomeromycetes</taxon>
        <taxon>Glomerales</taxon>
        <taxon>Glomeraceae</taxon>
        <taxon>Rhizophagus</taxon>
    </lineage>
</organism>
<dbReference type="OrthoDB" id="2384477at2759"/>
<evidence type="ECO:0000256" key="1">
    <source>
        <dbReference type="SAM" id="MobiDB-lite"/>
    </source>
</evidence>
<dbReference type="AlphaFoldDB" id="A0A2I1EZ25"/>
<comment type="caution">
    <text evidence="2">The sequence shown here is derived from an EMBL/GenBank/DDBJ whole genome shotgun (WGS) entry which is preliminary data.</text>
</comment>
<dbReference type="VEuPathDB" id="FungiDB:RhiirFUN_016366"/>
<feature type="compositionally biased region" description="Polar residues" evidence="1">
    <location>
        <begin position="1"/>
        <end position="20"/>
    </location>
</feature>
<evidence type="ECO:0000313" key="2">
    <source>
        <dbReference type="EMBL" id="CAB5387472.1"/>
    </source>
</evidence>
<proteinExistence type="predicted"/>